<feature type="region of interest" description="Disordered" evidence="1">
    <location>
        <begin position="22"/>
        <end position="47"/>
    </location>
</feature>
<dbReference type="Pfam" id="PF09485">
    <property type="entry name" value="CRISPR_Cse2"/>
    <property type="match status" value="1"/>
</dbReference>
<keyword evidence="3" id="KW-1185">Reference proteome</keyword>
<evidence type="ECO:0000313" key="3">
    <source>
        <dbReference type="Proteomes" id="UP000200980"/>
    </source>
</evidence>
<proteinExistence type="predicted"/>
<dbReference type="InterPro" id="IPR013382">
    <property type="entry name" value="CRISPR-assoc_prot_Cse2"/>
</dbReference>
<protein>
    <recommendedName>
        <fullName evidence="4">CRISPR-associated protein Cse2</fullName>
    </recommendedName>
</protein>
<organism evidence="2 3">
    <name type="scientific">Bombella intestini</name>
    <dbReference type="NCBI Taxonomy" id="1539051"/>
    <lineage>
        <taxon>Bacteria</taxon>
        <taxon>Pseudomonadati</taxon>
        <taxon>Pseudomonadota</taxon>
        <taxon>Alphaproteobacteria</taxon>
        <taxon>Acetobacterales</taxon>
        <taxon>Acetobacteraceae</taxon>
        <taxon>Bombella</taxon>
    </lineage>
</organism>
<dbReference type="InterPro" id="IPR038287">
    <property type="entry name" value="Cse2_sf"/>
</dbReference>
<dbReference type="STRING" id="1539051.AL01_08860"/>
<feature type="compositionally biased region" description="Basic and acidic residues" evidence="1">
    <location>
        <begin position="29"/>
        <end position="40"/>
    </location>
</feature>
<dbReference type="Gene3D" id="1.10.520.40">
    <property type="entry name" value="CRISPR-associated protein Cse2"/>
    <property type="match status" value="1"/>
</dbReference>
<dbReference type="Proteomes" id="UP000200980">
    <property type="component" value="Unassembled WGS sequence"/>
</dbReference>
<dbReference type="AlphaFoldDB" id="A0A1S8GNI6"/>
<accession>A0A1S8GNI6</accession>
<dbReference type="OrthoDB" id="7279660at2"/>
<reference evidence="2 3" key="1">
    <citation type="journal article" date="2016" name="PLoS ONE">
        <title>Whole-Genome Sequence Analysis of Bombella intestini LMG 28161T, a Novel Acetic Acid Bacterium Isolated from the Crop of a Red-Tailed Bumble Bee, Bombus lapidarius.</title>
        <authorList>
            <person name="Li L."/>
            <person name="Illeghems K."/>
            <person name="Van Kerrebroeck S."/>
            <person name="Borremans W."/>
            <person name="Cleenwerck I."/>
            <person name="Smagghe G."/>
            <person name="De Vuyst L."/>
            <person name="Vandamme P."/>
        </authorList>
    </citation>
    <scope>NUCLEOTIDE SEQUENCE [LARGE SCALE GENOMIC DNA]</scope>
    <source>
        <strain evidence="2 3">R-52487</strain>
    </source>
</reference>
<sequence length="183" mass="20870">MSERTDIGVKVFEWWQKNLAPRTQSVSKDAAKSGKDETEKASGQTAARTLSAKLRRGGFPDVLFEPAVHRLVHTLNVREYELKRFCRLVEILGSVRTHSQSTLAERLRGADKEPLLSPLRFKQLMTAEDEELATLLRRAVQIADYRCNVAALARDVMFWNDRIKTRWCLDYFGAANNSEGKTE</sequence>
<evidence type="ECO:0008006" key="4">
    <source>
        <dbReference type="Google" id="ProtNLM"/>
    </source>
</evidence>
<evidence type="ECO:0000313" key="2">
    <source>
        <dbReference type="EMBL" id="OOL17418.1"/>
    </source>
</evidence>
<comment type="caution">
    <text evidence="2">The sequence shown here is derived from an EMBL/GenBank/DDBJ whole genome shotgun (WGS) entry which is preliminary data.</text>
</comment>
<gene>
    <name evidence="2" type="ORF">AL01_08860</name>
</gene>
<dbReference type="EMBL" id="JATM01000005">
    <property type="protein sequence ID" value="OOL17418.1"/>
    <property type="molecule type" value="Genomic_DNA"/>
</dbReference>
<dbReference type="NCBIfam" id="TIGR02548">
    <property type="entry name" value="casB_cse2"/>
    <property type="match status" value="1"/>
</dbReference>
<evidence type="ECO:0000256" key="1">
    <source>
        <dbReference type="SAM" id="MobiDB-lite"/>
    </source>
</evidence>
<name>A0A1S8GNI6_9PROT</name>
<dbReference type="CDD" id="cd09731">
    <property type="entry name" value="Cse2_I-E"/>
    <property type="match status" value="1"/>
</dbReference>
<dbReference type="RefSeq" id="WP_077397125.1">
    <property type="nucleotide sequence ID" value="NZ_JATM01000005.1"/>
</dbReference>